<name>A0A5C3NGG1_9AGAM</name>
<dbReference type="HAMAP" id="MF_00101">
    <property type="entry name" value="AcpS"/>
    <property type="match status" value="1"/>
</dbReference>
<accession>A0A5C3NGG1</accession>
<dbReference type="InterPro" id="IPR037143">
    <property type="entry name" value="4-PPantetheinyl_Trfase_dom_sf"/>
</dbReference>
<dbReference type="Gene3D" id="3.90.470.20">
    <property type="entry name" value="4'-phosphopantetheinyl transferase domain"/>
    <property type="match status" value="1"/>
</dbReference>
<organism evidence="3 4">
    <name type="scientific">Heliocybe sulcata</name>
    <dbReference type="NCBI Taxonomy" id="5364"/>
    <lineage>
        <taxon>Eukaryota</taxon>
        <taxon>Fungi</taxon>
        <taxon>Dikarya</taxon>
        <taxon>Basidiomycota</taxon>
        <taxon>Agaricomycotina</taxon>
        <taxon>Agaricomycetes</taxon>
        <taxon>Gloeophyllales</taxon>
        <taxon>Gloeophyllaceae</taxon>
        <taxon>Heliocybe</taxon>
    </lineage>
</organism>
<protein>
    <recommendedName>
        <fullName evidence="2">4'-phosphopantetheinyl transferase domain-containing protein</fullName>
    </recommendedName>
</protein>
<dbReference type="EMBL" id="ML213504">
    <property type="protein sequence ID" value="TFK56017.1"/>
    <property type="molecule type" value="Genomic_DNA"/>
</dbReference>
<evidence type="ECO:0000313" key="4">
    <source>
        <dbReference type="Proteomes" id="UP000305948"/>
    </source>
</evidence>
<evidence type="ECO:0000259" key="2">
    <source>
        <dbReference type="Pfam" id="PF01648"/>
    </source>
</evidence>
<keyword evidence="1" id="KW-0808">Transferase</keyword>
<dbReference type="Pfam" id="PF01648">
    <property type="entry name" value="ACPS"/>
    <property type="match status" value="1"/>
</dbReference>
<dbReference type="InterPro" id="IPR008278">
    <property type="entry name" value="4-PPantetheinyl_Trfase_dom"/>
</dbReference>
<dbReference type="STRING" id="5364.A0A5C3NGG1"/>
<proteinExistence type="inferred from homology"/>
<gene>
    <name evidence="3" type="ORF">OE88DRAFT_1731651</name>
</gene>
<keyword evidence="4" id="KW-1185">Reference proteome</keyword>
<dbReference type="SUPFAM" id="SSF56214">
    <property type="entry name" value="4'-phosphopantetheinyl transferase"/>
    <property type="match status" value="1"/>
</dbReference>
<dbReference type="GO" id="GO:0006633">
    <property type="term" value="P:fatty acid biosynthetic process"/>
    <property type="evidence" value="ECO:0007669"/>
    <property type="project" value="InterPro"/>
</dbReference>
<dbReference type="AlphaFoldDB" id="A0A5C3NGG1"/>
<dbReference type="GO" id="GO:0000287">
    <property type="term" value="F:magnesium ion binding"/>
    <property type="evidence" value="ECO:0007669"/>
    <property type="project" value="InterPro"/>
</dbReference>
<dbReference type="InterPro" id="IPR002582">
    <property type="entry name" value="ACPS"/>
</dbReference>
<dbReference type="OrthoDB" id="15433at2759"/>
<evidence type="ECO:0000256" key="1">
    <source>
        <dbReference type="ARBA" id="ARBA00022679"/>
    </source>
</evidence>
<feature type="domain" description="4'-phosphopantetheinyl transferase" evidence="2">
    <location>
        <begin position="5"/>
        <end position="136"/>
    </location>
</feature>
<dbReference type="Proteomes" id="UP000305948">
    <property type="component" value="Unassembled WGS sequence"/>
</dbReference>
<evidence type="ECO:0000313" key="3">
    <source>
        <dbReference type="EMBL" id="TFK56017.1"/>
    </source>
</evidence>
<dbReference type="GO" id="GO:0008897">
    <property type="term" value="F:holo-[acyl-carrier-protein] synthase activity"/>
    <property type="evidence" value="ECO:0007669"/>
    <property type="project" value="InterPro"/>
</dbReference>
<sequence>MGILGIGVDIVKMSRIASVVIRRGERTLAYRILSHRETENFQRLTQEAFVSGEPSEGERLENLNDPLQPEEWLTKDSKWHRRIRYMCVRWAVKEAAFKAMNSVVRPTWKELTYEPQGDWGNGPPRLLYHPENDMDAKAIGKLLVSVSHDGDYVVAQVLAEEPNVLHMPEPPPRPERAEPLAQRLLKRKSELDGQKARKRGMLHYDLRNRWKK</sequence>
<reference evidence="3 4" key="1">
    <citation type="journal article" date="2019" name="Nat. Ecol. Evol.">
        <title>Megaphylogeny resolves global patterns of mushroom evolution.</title>
        <authorList>
            <person name="Varga T."/>
            <person name="Krizsan K."/>
            <person name="Foldi C."/>
            <person name="Dima B."/>
            <person name="Sanchez-Garcia M."/>
            <person name="Sanchez-Ramirez S."/>
            <person name="Szollosi G.J."/>
            <person name="Szarkandi J.G."/>
            <person name="Papp V."/>
            <person name="Albert L."/>
            <person name="Andreopoulos W."/>
            <person name="Angelini C."/>
            <person name="Antonin V."/>
            <person name="Barry K.W."/>
            <person name="Bougher N.L."/>
            <person name="Buchanan P."/>
            <person name="Buyck B."/>
            <person name="Bense V."/>
            <person name="Catcheside P."/>
            <person name="Chovatia M."/>
            <person name="Cooper J."/>
            <person name="Damon W."/>
            <person name="Desjardin D."/>
            <person name="Finy P."/>
            <person name="Geml J."/>
            <person name="Haridas S."/>
            <person name="Hughes K."/>
            <person name="Justo A."/>
            <person name="Karasinski D."/>
            <person name="Kautmanova I."/>
            <person name="Kiss B."/>
            <person name="Kocsube S."/>
            <person name="Kotiranta H."/>
            <person name="LaButti K.M."/>
            <person name="Lechner B.E."/>
            <person name="Liimatainen K."/>
            <person name="Lipzen A."/>
            <person name="Lukacs Z."/>
            <person name="Mihaltcheva S."/>
            <person name="Morgado L.N."/>
            <person name="Niskanen T."/>
            <person name="Noordeloos M.E."/>
            <person name="Ohm R.A."/>
            <person name="Ortiz-Santana B."/>
            <person name="Ovrebo C."/>
            <person name="Racz N."/>
            <person name="Riley R."/>
            <person name="Savchenko A."/>
            <person name="Shiryaev A."/>
            <person name="Soop K."/>
            <person name="Spirin V."/>
            <person name="Szebenyi C."/>
            <person name="Tomsovsky M."/>
            <person name="Tulloss R.E."/>
            <person name="Uehling J."/>
            <person name="Grigoriev I.V."/>
            <person name="Vagvolgyi C."/>
            <person name="Papp T."/>
            <person name="Martin F.M."/>
            <person name="Miettinen O."/>
            <person name="Hibbett D.S."/>
            <person name="Nagy L.G."/>
        </authorList>
    </citation>
    <scope>NUCLEOTIDE SEQUENCE [LARGE SCALE GENOMIC DNA]</scope>
    <source>
        <strain evidence="3 4">OMC1185</strain>
    </source>
</reference>